<dbReference type="InterPro" id="IPR027443">
    <property type="entry name" value="IPNS-like_sf"/>
</dbReference>
<dbReference type="Pfam" id="PF05118">
    <property type="entry name" value="Asp_Arg_Hydrox"/>
    <property type="match status" value="1"/>
</dbReference>
<protein>
    <recommendedName>
        <fullName evidence="1">Aspartyl/asparaginy/proline hydroxylase domain-containing protein</fullName>
    </recommendedName>
</protein>
<dbReference type="SUPFAM" id="SSF51197">
    <property type="entry name" value="Clavaminate synthase-like"/>
    <property type="match status" value="1"/>
</dbReference>
<evidence type="ECO:0000259" key="1">
    <source>
        <dbReference type="Pfam" id="PF05118"/>
    </source>
</evidence>
<gene>
    <name evidence="2" type="ORF">PS631_04354</name>
</gene>
<accession>A0A5E6VU43</accession>
<feature type="domain" description="Aspartyl/asparaginy/proline hydroxylase" evidence="1">
    <location>
        <begin position="85"/>
        <end position="175"/>
    </location>
</feature>
<sequence>MPEVPLPLCSRLPLAVDLAALLQALAQVDSGLWRGHFNSAYHQGDWSGIDLIAAADAHLPLAPGAGAPVQQQTWQHEPAWHSLRESLGSDLRAARLLRLGPGARIHEHRDPDLGRPDGCLRLHVPLLSPAGVEFLLDDQQVPMQPGECWFLDLSRPHRVDNCSEAERINLVLDCEPTPALLSLIEQGLEQTPQLQASRAGQAFAQFRLLLTARPELAVSLQALTEPQAFIEQTRQMGAAAGLYFAEADVRSAMRQGKQAWNDQWRV</sequence>
<dbReference type="Proteomes" id="UP000399692">
    <property type="component" value="Unassembled WGS sequence"/>
</dbReference>
<name>A0A5E6VU43_PSEFL</name>
<reference evidence="2 3" key="1">
    <citation type="submission" date="2019-09" db="EMBL/GenBank/DDBJ databases">
        <authorList>
            <person name="Chandra G."/>
            <person name="Truman W A."/>
        </authorList>
    </citation>
    <scope>NUCLEOTIDE SEQUENCE [LARGE SCALE GENOMIC DNA]</scope>
    <source>
        <strain evidence="2">PS631</strain>
    </source>
</reference>
<evidence type="ECO:0000313" key="3">
    <source>
        <dbReference type="Proteomes" id="UP000399692"/>
    </source>
</evidence>
<dbReference type="OrthoDB" id="1441538at2"/>
<organism evidence="2 3">
    <name type="scientific">Pseudomonas fluorescens</name>
    <dbReference type="NCBI Taxonomy" id="294"/>
    <lineage>
        <taxon>Bacteria</taxon>
        <taxon>Pseudomonadati</taxon>
        <taxon>Pseudomonadota</taxon>
        <taxon>Gammaproteobacteria</taxon>
        <taxon>Pseudomonadales</taxon>
        <taxon>Pseudomonadaceae</taxon>
        <taxon>Pseudomonas</taxon>
    </lineage>
</organism>
<dbReference type="AlphaFoldDB" id="A0A5E6VU43"/>
<evidence type="ECO:0000313" key="2">
    <source>
        <dbReference type="EMBL" id="VVN20531.1"/>
    </source>
</evidence>
<dbReference type="EMBL" id="CABVHF010000020">
    <property type="protein sequence ID" value="VVN20531.1"/>
    <property type="molecule type" value="Genomic_DNA"/>
</dbReference>
<proteinExistence type="predicted"/>
<dbReference type="Gene3D" id="2.60.120.330">
    <property type="entry name" value="B-lactam Antibiotic, Isopenicillin N Synthase, Chain"/>
    <property type="match status" value="1"/>
</dbReference>
<dbReference type="RefSeq" id="WP_150571268.1">
    <property type="nucleotide sequence ID" value="NZ_CABVHF010000020.1"/>
</dbReference>
<dbReference type="InterPro" id="IPR007803">
    <property type="entry name" value="Asp/Arg/Pro-Hydrxlase"/>
</dbReference>